<gene>
    <name evidence="8" type="ORF">WA026_009579</name>
</gene>
<keyword evidence="1" id="KW-0479">Metal-binding</keyword>
<feature type="domain" description="C2H2-type" evidence="7">
    <location>
        <begin position="367"/>
        <end position="389"/>
    </location>
</feature>
<comment type="caution">
    <text evidence="8">The sequence shown here is derived from an EMBL/GenBank/DDBJ whole genome shotgun (WGS) entry which is preliminary data.</text>
</comment>
<evidence type="ECO:0000256" key="4">
    <source>
        <dbReference type="ARBA" id="ARBA00022833"/>
    </source>
</evidence>
<dbReference type="AlphaFoldDB" id="A0AAW1U459"/>
<accession>A0AAW1U459</accession>
<evidence type="ECO:0000313" key="9">
    <source>
        <dbReference type="Proteomes" id="UP001431783"/>
    </source>
</evidence>
<feature type="region of interest" description="Disordered" evidence="6">
    <location>
        <begin position="229"/>
        <end position="251"/>
    </location>
</feature>
<feature type="region of interest" description="Disordered" evidence="6">
    <location>
        <begin position="166"/>
        <end position="185"/>
    </location>
</feature>
<evidence type="ECO:0000256" key="3">
    <source>
        <dbReference type="ARBA" id="ARBA00022771"/>
    </source>
</evidence>
<dbReference type="PANTHER" id="PTHR24379:SF121">
    <property type="entry name" value="C2H2-TYPE DOMAIN-CONTAINING PROTEIN"/>
    <property type="match status" value="1"/>
</dbReference>
<keyword evidence="2" id="KW-0677">Repeat</keyword>
<organism evidence="8 9">
    <name type="scientific">Henosepilachna vigintioctopunctata</name>
    <dbReference type="NCBI Taxonomy" id="420089"/>
    <lineage>
        <taxon>Eukaryota</taxon>
        <taxon>Metazoa</taxon>
        <taxon>Ecdysozoa</taxon>
        <taxon>Arthropoda</taxon>
        <taxon>Hexapoda</taxon>
        <taxon>Insecta</taxon>
        <taxon>Pterygota</taxon>
        <taxon>Neoptera</taxon>
        <taxon>Endopterygota</taxon>
        <taxon>Coleoptera</taxon>
        <taxon>Polyphaga</taxon>
        <taxon>Cucujiformia</taxon>
        <taxon>Coccinelloidea</taxon>
        <taxon>Coccinellidae</taxon>
        <taxon>Epilachninae</taxon>
        <taxon>Epilachnini</taxon>
        <taxon>Henosepilachna</taxon>
    </lineage>
</organism>
<dbReference type="Proteomes" id="UP001431783">
    <property type="component" value="Unassembled WGS sequence"/>
</dbReference>
<dbReference type="PROSITE" id="PS00028">
    <property type="entry name" value="ZINC_FINGER_C2H2_1"/>
    <property type="match status" value="4"/>
</dbReference>
<keyword evidence="9" id="KW-1185">Reference proteome</keyword>
<dbReference type="SUPFAM" id="SSF57667">
    <property type="entry name" value="beta-beta-alpha zinc fingers"/>
    <property type="match status" value="1"/>
</dbReference>
<dbReference type="EMBL" id="JARQZJ010000034">
    <property type="protein sequence ID" value="KAK9875788.1"/>
    <property type="molecule type" value="Genomic_DNA"/>
</dbReference>
<evidence type="ECO:0000313" key="8">
    <source>
        <dbReference type="EMBL" id="KAK9875788.1"/>
    </source>
</evidence>
<feature type="compositionally biased region" description="Low complexity" evidence="6">
    <location>
        <begin position="233"/>
        <end position="249"/>
    </location>
</feature>
<sequence>MIYSNSIESYLKFVDSMDHEINMPRTLLPPCLFCLNSSTNVEKFKMGMDYGGRNTIRYNLTNFLGHQIETYLRDDDVLCCNCMNFFENMLNMKTKLIGFLQDRDEAVDKKIKAFNDFWKMFTKFALKLVKFNPNDTNETWNLEGITRSQTPNPLVLKSSEPCVKKTNSRCRSTAPSEGRSETDKSRRLFRKKWTRCKGEQKSRALSKSYPGNAYISDYEESCYSVGDRRRSFSRSPSSFSYSVSRPSSPDGSAISISALSIDTSLSGQSRSSSKRKKRKVDGKPLRTRSVSRSENIQANMMLAKESNKFYCSDWNCDLFFTNVDKLAAHKVIDHGMVPRFSCGQCWKVYTTREELEIHSKVHDAYTVMCFQCGAEFKGSKNLQEHLKNHQEYSINCRYCNFSFLSKEELKQHCSRQHQKKQNRKVHTKKSTVLKKFNYKVTATSVNNRDNQQEKNLETRILLTRTPAPATSVTNPTNNVRNTVSSSQIPSAITISDISSVEVPDPSPITISDISSVITFKEVPSYSSGSTLNNQRSTIVENEICDTSSEVQIVLNDETVNEDITQEINNVECNIDREQISFVQKNQIVDKISIPKQPMSVLPEKLKL</sequence>
<evidence type="ECO:0000259" key="7">
    <source>
        <dbReference type="PROSITE" id="PS50157"/>
    </source>
</evidence>
<dbReference type="InterPro" id="IPR036236">
    <property type="entry name" value="Znf_C2H2_sf"/>
</dbReference>
<dbReference type="Gene3D" id="3.30.160.60">
    <property type="entry name" value="Classic Zinc Finger"/>
    <property type="match status" value="2"/>
</dbReference>
<dbReference type="GO" id="GO:0008270">
    <property type="term" value="F:zinc ion binding"/>
    <property type="evidence" value="ECO:0007669"/>
    <property type="project" value="UniProtKB-KW"/>
</dbReference>
<dbReference type="PANTHER" id="PTHR24379">
    <property type="entry name" value="KRAB AND ZINC FINGER DOMAIN-CONTAINING"/>
    <property type="match status" value="1"/>
</dbReference>
<proteinExistence type="predicted"/>
<name>A0AAW1U459_9CUCU</name>
<reference evidence="8 9" key="1">
    <citation type="submission" date="2023-03" db="EMBL/GenBank/DDBJ databases">
        <title>Genome insight into feeding habits of ladybird beetles.</title>
        <authorList>
            <person name="Li H.-S."/>
            <person name="Huang Y.-H."/>
            <person name="Pang H."/>
        </authorList>
    </citation>
    <scope>NUCLEOTIDE SEQUENCE [LARGE SCALE GENOMIC DNA]</scope>
    <source>
        <strain evidence="8">SYSU_2023b</strain>
        <tissue evidence="8">Whole body</tissue>
    </source>
</reference>
<evidence type="ECO:0000256" key="1">
    <source>
        <dbReference type="ARBA" id="ARBA00022723"/>
    </source>
</evidence>
<dbReference type="InterPro" id="IPR013087">
    <property type="entry name" value="Znf_C2H2_type"/>
</dbReference>
<dbReference type="Pfam" id="PF00096">
    <property type="entry name" value="zf-C2H2"/>
    <property type="match status" value="1"/>
</dbReference>
<evidence type="ECO:0000256" key="5">
    <source>
        <dbReference type="PROSITE-ProRule" id="PRU00042"/>
    </source>
</evidence>
<dbReference type="PROSITE" id="PS50157">
    <property type="entry name" value="ZINC_FINGER_C2H2_2"/>
    <property type="match status" value="2"/>
</dbReference>
<keyword evidence="3 5" id="KW-0863">Zinc-finger</keyword>
<protein>
    <recommendedName>
        <fullName evidence="7">C2H2-type domain-containing protein</fullName>
    </recommendedName>
</protein>
<evidence type="ECO:0000256" key="6">
    <source>
        <dbReference type="SAM" id="MobiDB-lite"/>
    </source>
</evidence>
<feature type="domain" description="C2H2-type" evidence="7">
    <location>
        <begin position="340"/>
        <end position="362"/>
    </location>
</feature>
<feature type="region of interest" description="Disordered" evidence="6">
    <location>
        <begin position="265"/>
        <end position="291"/>
    </location>
</feature>
<evidence type="ECO:0000256" key="2">
    <source>
        <dbReference type="ARBA" id="ARBA00022737"/>
    </source>
</evidence>
<keyword evidence="4" id="KW-0862">Zinc</keyword>
<dbReference type="SMART" id="SM00355">
    <property type="entry name" value="ZnF_C2H2"/>
    <property type="match status" value="4"/>
</dbReference>